<evidence type="ECO:0000256" key="11">
    <source>
        <dbReference type="ARBA" id="ARBA00051124"/>
    </source>
</evidence>
<evidence type="ECO:0000256" key="3">
    <source>
        <dbReference type="ARBA" id="ARBA00010139"/>
    </source>
</evidence>
<evidence type="ECO:0000256" key="1">
    <source>
        <dbReference type="ARBA" id="ARBA00001974"/>
    </source>
</evidence>
<comment type="catalytic activity">
    <reaction evidence="11">
        <text>ethionamide + NADPH + O2 + H(+) = ethionamide S-oxide + NADP(+) + H2O</text>
        <dbReference type="Rhea" id="RHEA:47616"/>
        <dbReference type="ChEBI" id="CHEBI:4885"/>
        <dbReference type="ChEBI" id="CHEBI:15377"/>
        <dbReference type="ChEBI" id="CHEBI:15378"/>
        <dbReference type="ChEBI" id="CHEBI:15379"/>
        <dbReference type="ChEBI" id="CHEBI:57783"/>
        <dbReference type="ChEBI" id="CHEBI:58349"/>
        <dbReference type="ChEBI" id="CHEBI:87805"/>
    </reaction>
</comment>
<dbReference type="Proteomes" id="UP000535511">
    <property type="component" value="Unassembled WGS sequence"/>
</dbReference>
<dbReference type="GO" id="GO:0004499">
    <property type="term" value="F:N,N-dimethylaniline monooxygenase activity"/>
    <property type="evidence" value="ECO:0007669"/>
    <property type="project" value="InterPro"/>
</dbReference>
<evidence type="ECO:0000256" key="5">
    <source>
        <dbReference type="ARBA" id="ARBA00022630"/>
    </source>
</evidence>
<dbReference type="Pfam" id="PF00743">
    <property type="entry name" value="FMO-like"/>
    <property type="match status" value="1"/>
</dbReference>
<evidence type="ECO:0000256" key="12">
    <source>
        <dbReference type="ARBA" id="ARBA00059740"/>
    </source>
</evidence>
<dbReference type="FunFam" id="3.50.50.60:FF:000228">
    <property type="entry name" value="FAD-containing monooxygenase EthA"/>
    <property type="match status" value="1"/>
</dbReference>
<keyword evidence="9" id="KW-0503">Monooxygenase</keyword>
<dbReference type="EMBL" id="JACCBG010000001">
    <property type="protein sequence ID" value="NYD40126.1"/>
    <property type="molecule type" value="Genomic_DNA"/>
</dbReference>
<comment type="similarity">
    <text evidence="3">Belongs to the FAD-binding monooxygenase family.</text>
</comment>
<keyword evidence="8" id="KW-0560">Oxidoreductase</keyword>
<comment type="function">
    <text evidence="12">Monooxygenase able to convert a wide range of ketones to the corresponding esters or lactones via a Baeyer-Villiger oxidation reaction. Can act on long-chain aliphatic ketones (2-hexanone to 2-dodecanone) and on aromatic ketones (phenylacetone and benzylacetone). Is also able to catalyze enantioselective sulfoxidation of methyl-p-tolylsulfide. In vivo, likely functions as a BVMO, but the exact nature of the physiological substrate(s) remains to be established.</text>
</comment>
<dbReference type="RefSeq" id="WP_179662054.1">
    <property type="nucleotide sequence ID" value="NZ_JACCBG010000001.1"/>
</dbReference>
<keyword evidence="16" id="KW-1185">Reference proteome</keyword>
<comment type="cofactor">
    <cofactor evidence="1">
        <name>FAD</name>
        <dbReference type="ChEBI" id="CHEBI:57692"/>
    </cofactor>
</comment>
<dbReference type="FunFam" id="3.50.50.60:FF:000213">
    <property type="entry name" value="FAD-containing monooxygenase EthA"/>
    <property type="match status" value="1"/>
</dbReference>
<keyword evidence="4" id="KW-1003">Cell membrane</keyword>
<evidence type="ECO:0000313" key="15">
    <source>
        <dbReference type="EMBL" id="NYD40126.1"/>
    </source>
</evidence>
<reference evidence="15 16" key="1">
    <citation type="submission" date="2020-07" db="EMBL/GenBank/DDBJ databases">
        <title>Sequencing the genomes of 1000 actinobacteria strains.</title>
        <authorList>
            <person name="Klenk H.-P."/>
        </authorList>
    </citation>
    <scope>NUCLEOTIDE SEQUENCE [LARGE SCALE GENOMIC DNA]</scope>
    <source>
        <strain evidence="15 16">DSM 21350</strain>
    </source>
</reference>
<dbReference type="InterPro" id="IPR020946">
    <property type="entry name" value="Flavin_mOase-like"/>
</dbReference>
<evidence type="ECO:0000256" key="7">
    <source>
        <dbReference type="ARBA" id="ARBA00022857"/>
    </source>
</evidence>
<evidence type="ECO:0000256" key="8">
    <source>
        <dbReference type="ARBA" id="ARBA00023002"/>
    </source>
</evidence>
<keyword evidence="6" id="KW-0274">FAD</keyword>
<organism evidence="15 16">
    <name type="scientific">Nocardioides panaciterrulae</name>
    <dbReference type="NCBI Taxonomy" id="661492"/>
    <lineage>
        <taxon>Bacteria</taxon>
        <taxon>Bacillati</taxon>
        <taxon>Actinomycetota</taxon>
        <taxon>Actinomycetes</taxon>
        <taxon>Propionibacteriales</taxon>
        <taxon>Nocardioidaceae</taxon>
        <taxon>Nocardioides</taxon>
    </lineage>
</organism>
<protein>
    <recommendedName>
        <fullName evidence="13">FAD-containing monooxygenase EthA</fullName>
    </recommendedName>
    <alternativeName>
        <fullName evidence="14">Prodrug activator EtaA</fullName>
    </alternativeName>
</protein>
<dbReference type="InterPro" id="IPR036188">
    <property type="entry name" value="FAD/NAD-bd_sf"/>
</dbReference>
<keyword evidence="7" id="KW-0521">NADP</keyword>
<dbReference type="GO" id="GO:0050661">
    <property type="term" value="F:NADP binding"/>
    <property type="evidence" value="ECO:0007669"/>
    <property type="project" value="InterPro"/>
</dbReference>
<dbReference type="SUPFAM" id="SSF51905">
    <property type="entry name" value="FAD/NAD(P)-binding domain"/>
    <property type="match status" value="1"/>
</dbReference>
<dbReference type="InterPro" id="IPR051820">
    <property type="entry name" value="FAD-binding_MO"/>
</dbReference>
<name>A0A7Y9E395_9ACTN</name>
<evidence type="ECO:0000256" key="4">
    <source>
        <dbReference type="ARBA" id="ARBA00022475"/>
    </source>
</evidence>
<comment type="caution">
    <text evidence="15">The sequence shown here is derived from an EMBL/GenBank/DDBJ whole genome shotgun (WGS) entry which is preliminary data.</text>
</comment>
<keyword evidence="10" id="KW-0472">Membrane</keyword>
<dbReference type="Gene3D" id="3.50.50.60">
    <property type="entry name" value="FAD/NAD(P)-binding domain"/>
    <property type="match status" value="2"/>
</dbReference>
<dbReference type="PANTHER" id="PTHR43872:SF1">
    <property type="entry name" value="MONOOXYGENASE, PUTATIVE (AFU_ORTHOLOGUE AFUA_8G02570)-RELATED"/>
    <property type="match status" value="1"/>
</dbReference>
<proteinExistence type="inferred from homology"/>
<evidence type="ECO:0000256" key="10">
    <source>
        <dbReference type="ARBA" id="ARBA00023136"/>
    </source>
</evidence>
<dbReference type="PRINTS" id="PR00411">
    <property type="entry name" value="PNDRDTASEI"/>
</dbReference>
<evidence type="ECO:0000256" key="13">
    <source>
        <dbReference type="ARBA" id="ARBA00073152"/>
    </source>
</evidence>
<dbReference type="PANTHER" id="PTHR43872">
    <property type="entry name" value="MONOOXYGENASE, PUTATIVE (AFU_ORTHOLOGUE AFUA_8G02570)-RELATED"/>
    <property type="match status" value="1"/>
</dbReference>
<dbReference type="GO" id="GO:0050660">
    <property type="term" value="F:flavin adenine dinucleotide binding"/>
    <property type="evidence" value="ECO:0007669"/>
    <property type="project" value="InterPro"/>
</dbReference>
<evidence type="ECO:0000256" key="9">
    <source>
        <dbReference type="ARBA" id="ARBA00023033"/>
    </source>
</evidence>
<gene>
    <name evidence="15" type="ORF">BJZ21_000209</name>
</gene>
<dbReference type="AlphaFoldDB" id="A0A7Y9E395"/>
<evidence type="ECO:0000256" key="6">
    <source>
        <dbReference type="ARBA" id="ARBA00022827"/>
    </source>
</evidence>
<dbReference type="Pfam" id="PF13450">
    <property type="entry name" value="NAD_binding_8"/>
    <property type="match status" value="1"/>
</dbReference>
<evidence type="ECO:0000256" key="2">
    <source>
        <dbReference type="ARBA" id="ARBA00004236"/>
    </source>
</evidence>
<accession>A0A7Y9E395</accession>
<dbReference type="GO" id="GO:0005886">
    <property type="term" value="C:plasma membrane"/>
    <property type="evidence" value="ECO:0007669"/>
    <property type="project" value="UniProtKB-SubCell"/>
</dbReference>
<keyword evidence="5" id="KW-0285">Flavoprotein</keyword>
<sequence>MTEHVDVLIIGAGLSGIGAACRLRTEHPQRSLAILESRGASGGTWDLFRYPGIRSDSDMFTFGYRWRPWPGDQALADGPAILDYVRTVAEEYAVDELVRYHHTVRRASWDSGEARWTVEVDTDQGPTTLTAGFLYTCAGYYDYESGYAPEFPGVEEFAGRVVHPQHWPEDLDYAGKRVVVIGSGATAVTLVPAMAGTAAHVTMLQRSPSYVLSRPGRDPLAVKLERLPQRLRYPVVRWKNILVAMLSYTVAQRRPELAKRIVRKATAAQLPEGVDVDVHFNPAYNPWDQRLCFVPDGDLFRALRRGEASVVTDHVETFTERGIRLRSGQELEADVVVSATGLNIKAMGGVDLEVDGRKVELNDTMTYRTLMLSDVPNFAFTIGYTNNSWTLKADLVADYVCRVLAHMDATGARTVVAPRDPEVAEERLLTFSSGYVLRALDRLPKQGDREPWKLRQNYLYDVRALQRGDVADGVLRFAP</sequence>
<evidence type="ECO:0000256" key="14">
    <source>
        <dbReference type="ARBA" id="ARBA00078392"/>
    </source>
</evidence>
<evidence type="ECO:0000313" key="16">
    <source>
        <dbReference type="Proteomes" id="UP000535511"/>
    </source>
</evidence>
<comment type="subcellular location">
    <subcellularLocation>
        <location evidence="2">Cell membrane</location>
    </subcellularLocation>
</comment>